<reference evidence="2" key="1">
    <citation type="submission" date="2018-05" db="EMBL/GenBank/DDBJ databases">
        <authorList>
            <person name="Lanie J.A."/>
            <person name="Ng W.-L."/>
            <person name="Kazmierczak K.M."/>
            <person name="Andrzejewski T.M."/>
            <person name="Davidsen T.M."/>
            <person name="Wayne K.J."/>
            <person name="Tettelin H."/>
            <person name="Glass J.I."/>
            <person name="Rusch D."/>
            <person name="Podicherti R."/>
            <person name="Tsui H.-C.T."/>
            <person name="Winkler M.E."/>
        </authorList>
    </citation>
    <scope>NUCLEOTIDE SEQUENCE</scope>
</reference>
<dbReference type="Gene3D" id="1.20.120.80">
    <property type="entry name" value="Cytochrome c oxidase, subunit III, four-helix bundle"/>
    <property type="match status" value="1"/>
</dbReference>
<name>A0A382MXB6_9ZZZZ</name>
<proteinExistence type="predicted"/>
<evidence type="ECO:0000256" key="1">
    <source>
        <dbReference type="SAM" id="Phobius"/>
    </source>
</evidence>
<protein>
    <recommendedName>
        <fullName evidence="3">Heme-copper oxidase subunit III family profile domain-containing protein</fullName>
    </recommendedName>
</protein>
<dbReference type="InterPro" id="IPR035973">
    <property type="entry name" value="Cyt_c_oxidase_su3-like_sf"/>
</dbReference>
<gene>
    <name evidence="2" type="ORF">METZ01_LOCUS304976</name>
</gene>
<organism evidence="2">
    <name type="scientific">marine metagenome</name>
    <dbReference type="NCBI Taxonomy" id="408172"/>
    <lineage>
        <taxon>unclassified sequences</taxon>
        <taxon>metagenomes</taxon>
        <taxon>ecological metagenomes</taxon>
    </lineage>
</organism>
<feature type="non-terminal residue" evidence="2">
    <location>
        <position position="1"/>
    </location>
</feature>
<dbReference type="SUPFAM" id="SSF81452">
    <property type="entry name" value="Cytochrome c oxidase subunit III-like"/>
    <property type="match status" value="1"/>
</dbReference>
<accession>A0A382MXB6</accession>
<keyword evidence="1" id="KW-1133">Transmembrane helix</keyword>
<keyword evidence="1" id="KW-0472">Membrane</keyword>
<dbReference type="GO" id="GO:0022904">
    <property type="term" value="P:respiratory electron transport chain"/>
    <property type="evidence" value="ECO:0007669"/>
    <property type="project" value="InterPro"/>
</dbReference>
<sequence>VSTQSEVHTTSHDEFSMKRVGLWIFILSETFLFGALISTRFYLQGVERPDHLNQPLGLAISLVLLMSS</sequence>
<dbReference type="AlphaFoldDB" id="A0A382MXB6"/>
<dbReference type="EMBL" id="UINC01095773">
    <property type="protein sequence ID" value="SVC52122.1"/>
    <property type="molecule type" value="Genomic_DNA"/>
</dbReference>
<keyword evidence="1" id="KW-0812">Transmembrane</keyword>
<dbReference type="GO" id="GO:0004129">
    <property type="term" value="F:cytochrome-c oxidase activity"/>
    <property type="evidence" value="ECO:0007669"/>
    <property type="project" value="InterPro"/>
</dbReference>
<feature type="non-terminal residue" evidence="2">
    <location>
        <position position="68"/>
    </location>
</feature>
<evidence type="ECO:0000313" key="2">
    <source>
        <dbReference type="EMBL" id="SVC52122.1"/>
    </source>
</evidence>
<feature type="transmembrane region" description="Helical" evidence="1">
    <location>
        <begin position="20"/>
        <end position="43"/>
    </location>
</feature>
<dbReference type="InterPro" id="IPR013833">
    <property type="entry name" value="Cyt_c_oxidase_su3_a-hlx"/>
</dbReference>
<dbReference type="GO" id="GO:0016020">
    <property type="term" value="C:membrane"/>
    <property type="evidence" value="ECO:0007669"/>
    <property type="project" value="InterPro"/>
</dbReference>
<evidence type="ECO:0008006" key="3">
    <source>
        <dbReference type="Google" id="ProtNLM"/>
    </source>
</evidence>